<dbReference type="Gene3D" id="3.30.465.10">
    <property type="match status" value="1"/>
</dbReference>
<dbReference type="PANTHER" id="PTHR42973">
    <property type="entry name" value="BINDING OXIDOREDUCTASE, PUTATIVE (AFU_ORTHOLOGUE AFUA_1G17690)-RELATED"/>
    <property type="match status" value="1"/>
</dbReference>
<gene>
    <name evidence="7" type="ORF">L207DRAFT_536545</name>
</gene>
<dbReference type="PANTHER" id="PTHR42973:SF39">
    <property type="entry name" value="FAD-BINDING PCMH-TYPE DOMAIN-CONTAINING PROTEIN"/>
    <property type="match status" value="1"/>
</dbReference>
<protein>
    <submittedName>
        <fullName evidence="7">FAD binding domain protein</fullName>
    </submittedName>
</protein>
<dbReference type="PROSITE" id="PS51387">
    <property type="entry name" value="FAD_PCMH"/>
    <property type="match status" value="1"/>
</dbReference>
<evidence type="ECO:0000256" key="4">
    <source>
        <dbReference type="ARBA" id="ARBA00022827"/>
    </source>
</evidence>
<dbReference type="GO" id="GO:0071949">
    <property type="term" value="F:FAD binding"/>
    <property type="evidence" value="ECO:0007669"/>
    <property type="project" value="InterPro"/>
</dbReference>
<evidence type="ECO:0000256" key="2">
    <source>
        <dbReference type="ARBA" id="ARBA00005466"/>
    </source>
</evidence>
<dbReference type="AlphaFoldDB" id="A0A2J6R0W6"/>
<keyword evidence="3" id="KW-0285">Flavoprotein</keyword>
<sequence>MTATETKVIYRDSPTYEQARVGRVFNHRRPKRYPHGVVEATCVQDIINAVQLAKSEKLRVSVRSGGHSWAAWSVRDDAILIDLGKYNFIEYDEETKIAKVSPSTTGRILVEHLSGKGRMFGGGHCPDVGLGGFLLQGGMGWNCKNWGWACEQIAAIDVVTADGTALHCNEQENSDLFWAARGAGPGFPAIVTAFYLKTRESFKAMKNSTFIYPLSEYKVVMDWVQKAAKESDESIEAVAVGIIDPTTQVPRILTSFLCFQQTESAAQASLAHINASHPPGAIMEAVSQPTSLANEYCGQDLANPHSHRYIAENAYIKNDADVTEVLRKAMTTLPEGSKAFTLWFSMYPGSRRELPDMALSMQSDHYMALYTVWEKEEDDQRCREWVTDVMREVERESVGAYLGDSDFQVRKTRFWGTEQGKRLMEVRRKWDPVGRVCGFLDEGDKSGVEGLENVHEWQE</sequence>
<reference evidence="7 8" key="1">
    <citation type="submission" date="2016-04" db="EMBL/GenBank/DDBJ databases">
        <title>A degradative enzymes factory behind the ericoid mycorrhizal symbiosis.</title>
        <authorList>
            <consortium name="DOE Joint Genome Institute"/>
            <person name="Martino E."/>
            <person name="Morin E."/>
            <person name="Grelet G."/>
            <person name="Kuo A."/>
            <person name="Kohler A."/>
            <person name="Daghino S."/>
            <person name="Barry K."/>
            <person name="Choi C."/>
            <person name="Cichocki N."/>
            <person name="Clum A."/>
            <person name="Copeland A."/>
            <person name="Hainaut M."/>
            <person name="Haridas S."/>
            <person name="Labutti K."/>
            <person name="Lindquist E."/>
            <person name="Lipzen A."/>
            <person name="Khouja H.-R."/>
            <person name="Murat C."/>
            <person name="Ohm R."/>
            <person name="Olson A."/>
            <person name="Spatafora J."/>
            <person name="Veneault-Fourrey C."/>
            <person name="Henrissat B."/>
            <person name="Grigoriev I."/>
            <person name="Martin F."/>
            <person name="Perotto S."/>
        </authorList>
    </citation>
    <scope>NUCLEOTIDE SEQUENCE [LARGE SCALE GENOMIC DNA]</scope>
    <source>
        <strain evidence="7 8">F</strain>
    </source>
</reference>
<dbReference type="InterPro" id="IPR016166">
    <property type="entry name" value="FAD-bd_PCMH"/>
</dbReference>
<feature type="domain" description="FAD-binding PCMH-type" evidence="6">
    <location>
        <begin position="30"/>
        <end position="201"/>
    </location>
</feature>
<dbReference type="InterPro" id="IPR036318">
    <property type="entry name" value="FAD-bd_PCMH-like_sf"/>
</dbReference>
<proteinExistence type="inferred from homology"/>
<evidence type="ECO:0000256" key="1">
    <source>
        <dbReference type="ARBA" id="ARBA00001974"/>
    </source>
</evidence>
<dbReference type="InterPro" id="IPR016169">
    <property type="entry name" value="FAD-bd_PCMH_sub2"/>
</dbReference>
<organism evidence="7 8">
    <name type="scientific">Hyaloscypha variabilis (strain UAMH 11265 / GT02V1 / F)</name>
    <name type="common">Meliniomyces variabilis</name>
    <dbReference type="NCBI Taxonomy" id="1149755"/>
    <lineage>
        <taxon>Eukaryota</taxon>
        <taxon>Fungi</taxon>
        <taxon>Dikarya</taxon>
        <taxon>Ascomycota</taxon>
        <taxon>Pezizomycotina</taxon>
        <taxon>Leotiomycetes</taxon>
        <taxon>Helotiales</taxon>
        <taxon>Hyaloscyphaceae</taxon>
        <taxon>Hyaloscypha</taxon>
        <taxon>Hyaloscypha variabilis</taxon>
    </lineage>
</organism>
<dbReference type="SUPFAM" id="SSF56176">
    <property type="entry name" value="FAD-binding/transporter-associated domain-like"/>
    <property type="match status" value="1"/>
</dbReference>
<dbReference type="InterPro" id="IPR006094">
    <property type="entry name" value="Oxid_FAD_bind_N"/>
</dbReference>
<dbReference type="EMBL" id="KZ613960">
    <property type="protein sequence ID" value="PMD32119.1"/>
    <property type="molecule type" value="Genomic_DNA"/>
</dbReference>
<dbReference type="InterPro" id="IPR050416">
    <property type="entry name" value="FAD-linked_Oxidoreductase"/>
</dbReference>
<dbReference type="Gene3D" id="3.40.462.20">
    <property type="match status" value="1"/>
</dbReference>
<name>A0A2J6R0W6_HYAVF</name>
<evidence type="ECO:0000313" key="8">
    <source>
        <dbReference type="Proteomes" id="UP000235786"/>
    </source>
</evidence>
<keyword evidence="5" id="KW-0560">Oxidoreductase</keyword>
<keyword evidence="8" id="KW-1185">Reference proteome</keyword>
<dbReference type="InterPro" id="IPR016167">
    <property type="entry name" value="FAD-bd_PCMH_sub1"/>
</dbReference>
<evidence type="ECO:0000259" key="6">
    <source>
        <dbReference type="PROSITE" id="PS51387"/>
    </source>
</evidence>
<dbReference type="STRING" id="1149755.A0A2J6R0W6"/>
<dbReference type="OrthoDB" id="415825at2759"/>
<evidence type="ECO:0000256" key="3">
    <source>
        <dbReference type="ARBA" id="ARBA00022630"/>
    </source>
</evidence>
<dbReference type="InterPro" id="IPR006093">
    <property type="entry name" value="Oxy_OxRdtase_FAD_BS"/>
</dbReference>
<evidence type="ECO:0000256" key="5">
    <source>
        <dbReference type="ARBA" id="ARBA00023002"/>
    </source>
</evidence>
<dbReference type="PROSITE" id="PS00862">
    <property type="entry name" value="OX2_COVAL_FAD"/>
    <property type="match status" value="1"/>
</dbReference>
<dbReference type="Proteomes" id="UP000235786">
    <property type="component" value="Unassembled WGS sequence"/>
</dbReference>
<dbReference type="GO" id="GO:0016491">
    <property type="term" value="F:oxidoreductase activity"/>
    <property type="evidence" value="ECO:0007669"/>
    <property type="project" value="UniProtKB-KW"/>
</dbReference>
<comment type="cofactor">
    <cofactor evidence="1">
        <name>FAD</name>
        <dbReference type="ChEBI" id="CHEBI:57692"/>
    </cofactor>
</comment>
<keyword evidence="4" id="KW-0274">FAD</keyword>
<evidence type="ECO:0000313" key="7">
    <source>
        <dbReference type="EMBL" id="PMD32119.1"/>
    </source>
</evidence>
<dbReference type="Gene3D" id="3.30.43.10">
    <property type="entry name" value="Uridine Diphospho-n-acetylenolpyruvylglucosamine Reductase, domain 2"/>
    <property type="match status" value="1"/>
</dbReference>
<dbReference type="Pfam" id="PF01565">
    <property type="entry name" value="FAD_binding_4"/>
    <property type="match status" value="1"/>
</dbReference>
<accession>A0A2J6R0W6</accession>
<comment type="similarity">
    <text evidence="2">Belongs to the oxygen-dependent FAD-linked oxidoreductase family.</text>
</comment>